<keyword evidence="6" id="KW-1185">Reference proteome</keyword>
<gene>
    <name evidence="5" type="ORF">AWZ03_011544</name>
</gene>
<dbReference type="InterPro" id="IPR013783">
    <property type="entry name" value="Ig-like_fold"/>
</dbReference>
<dbReference type="Gene3D" id="2.60.40.10">
    <property type="entry name" value="Immunoglobulins"/>
    <property type="match status" value="1"/>
</dbReference>
<name>A0A484AZW5_DRONA</name>
<dbReference type="Proteomes" id="UP000295192">
    <property type="component" value="Unassembled WGS sequence"/>
</dbReference>
<sequence>MYRVLKSISILYRIALLLWPLFCKAADSTILNGSSVFGQAQLQALKIFDSDRPAQLTARSFLCLPFFRVFNLELRPDLQLAVDEFIAVSGDHPALGAWNVAKALTLRAQNKQRSKWYLRRWICASHRVYYRYLIYTLNAAGQRVLRRWEAQQVARMLQTYEIYRPPGVDVFGEAYPRSVGGGHSLERGWLQREYVIELKFVWQQHFLLAGLTSPQQKLRLKLRPLGVLDNALIEVSRYAYNRSSFRPQGRQGVKYAPGAIVIFRISQALDVSNAFGLTIYEPDAGAVQMPLGEAYILPEQLRGSRGILKLAIQGQLTQQVIGQLTLPYLVVRPMPNAASSNLRVSFQRYWPNNWPTLDVGNRGLGIGHQALVENTIESFLAVPRAKGDMVHLDVQLTRDYVPVVWRGFGFYTTRRANAQRVEDPFDLRYVLVRELSYAELKASRVFLLTSWSMQEYTHLNVRNVSQPQRLFPKLSEVYEALPKSLGLIVAVKWPQLMASGDLESTQSLNKNVFVDRIIEVTAHYGCGRPLIFASFDADICTMMRLKQTAFPVMLMTTGRTDIWDKYMDLRTQSFLQAINFAESAELLGTAAHVNNFQQRQKLLELGLDLMQVVFVWGSALQDVQQLELFRAIDATGLIYDHIDRVGPGEWKRAPFFRAPQLLEVFGGQCVAIGNSSTVPGAKPTKPTVWPKMRK</sequence>
<keyword evidence="1" id="KW-0378">Hydrolase</keyword>
<evidence type="ECO:0000256" key="1">
    <source>
        <dbReference type="ARBA" id="ARBA00022801"/>
    </source>
</evidence>
<dbReference type="InterPro" id="IPR030395">
    <property type="entry name" value="GP_PDE_dom"/>
</dbReference>
<evidence type="ECO:0000259" key="3">
    <source>
        <dbReference type="PROSITE" id="PS51166"/>
    </source>
</evidence>
<dbReference type="InterPro" id="IPR002044">
    <property type="entry name" value="CBM20"/>
</dbReference>
<dbReference type="OrthoDB" id="1058301at2759"/>
<protein>
    <recommendedName>
        <fullName evidence="7">GP-PDE domain-containing protein</fullName>
    </recommendedName>
</protein>
<comment type="caution">
    <text evidence="5">The sequence shown here is derived from an EMBL/GenBank/DDBJ whole genome shotgun (WGS) entry which is preliminary data.</text>
</comment>
<dbReference type="PROSITE" id="PS51166">
    <property type="entry name" value="CBM20"/>
    <property type="match status" value="1"/>
</dbReference>
<dbReference type="SUPFAM" id="SSF51695">
    <property type="entry name" value="PLC-like phosphodiesterases"/>
    <property type="match status" value="1"/>
</dbReference>
<organism evidence="5 6">
    <name type="scientific">Drosophila navojoa</name>
    <name type="common">Fruit fly</name>
    <dbReference type="NCBI Taxonomy" id="7232"/>
    <lineage>
        <taxon>Eukaryota</taxon>
        <taxon>Metazoa</taxon>
        <taxon>Ecdysozoa</taxon>
        <taxon>Arthropoda</taxon>
        <taxon>Hexapoda</taxon>
        <taxon>Insecta</taxon>
        <taxon>Pterygota</taxon>
        <taxon>Neoptera</taxon>
        <taxon>Endopterygota</taxon>
        <taxon>Diptera</taxon>
        <taxon>Brachycera</taxon>
        <taxon>Muscomorpha</taxon>
        <taxon>Ephydroidea</taxon>
        <taxon>Drosophilidae</taxon>
        <taxon>Drosophila</taxon>
    </lineage>
</organism>
<keyword evidence="2" id="KW-0732">Signal</keyword>
<dbReference type="STRING" id="7232.A0A484AZW5"/>
<dbReference type="GO" id="GO:2001070">
    <property type="term" value="F:starch binding"/>
    <property type="evidence" value="ECO:0007669"/>
    <property type="project" value="InterPro"/>
</dbReference>
<dbReference type="OMA" id="LKFVWQD"/>
<reference evidence="5 6" key="1">
    <citation type="journal article" date="2019" name="J. Hered.">
        <title>An Improved Genome Assembly for Drosophila navojoa, the Basal Species in the mojavensis Cluster.</title>
        <authorList>
            <person name="Vanderlinde T."/>
            <person name="Dupim E.G."/>
            <person name="Nazario-Yepiz N.O."/>
            <person name="Carvalho A.B."/>
        </authorList>
    </citation>
    <scope>NUCLEOTIDE SEQUENCE [LARGE SCALE GENOMIC DNA]</scope>
    <source>
        <strain evidence="5">Navoj_Jal97</strain>
        <tissue evidence="5">Whole organism</tissue>
    </source>
</reference>
<dbReference type="SUPFAM" id="SSF49452">
    <property type="entry name" value="Starch-binding domain-like"/>
    <property type="match status" value="1"/>
</dbReference>
<evidence type="ECO:0000256" key="2">
    <source>
        <dbReference type="SAM" id="SignalP"/>
    </source>
</evidence>
<evidence type="ECO:0000313" key="5">
    <source>
        <dbReference type="EMBL" id="TDG42036.1"/>
    </source>
</evidence>
<feature type="chain" id="PRO_5019785321" description="GP-PDE domain-containing protein" evidence="2">
    <location>
        <begin position="26"/>
        <end position="694"/>
    </location>
</feature>
<dbReference type="GO" id="GO:0047389">
    <property type="term" value="F:glycerophosphocholine phosphodiesterase activity"/>
    <property type="evidence" value="ECO:0007669"/>
    <property type="project" value="TreeGrafter"/>
</dbReference>
<evidence type="ECO:0000259" key="4">
    <source>
        <dbReference type="PROSITE" id="PS51704"/>
    </source>
</evidence>
<accession>A0A484AZW5</accession>
<dbReference type="PANTHER" id="PTHR22958">
    <property type="entry name" value="GLYCEROPHOSPHORYL DIESTER PHOSPHODIESTERASE"/>
    <property type="match status" value="1"/>
</dbReference>
<dbReference type="SMART" id="SM01065">
    <property type="entry name" value="CBM_2"/>
    <property type="match status" value="1"/>
</dbReference>
<proteinExistence type="predicted"/>
<dbReference type="Pfam" id="PF03009">
    <property type="entry name" value="GDPD"/>
    <property type="match status" value="1"/>
</dbReference>
<dbReference type="PANTHER" id="PTHR22958:SF1">
    <property type="entry name" value="GLYCEROPHOSPHOCHOLINE PHOSPHODIESTERASE GPCPD1"/>
    <property type="match status" value="1"/>
</dbReference>
<dbReference type="InterPro" id="IPR051578">
    <property type="entry name" value="GDPD"/>
</dbReference>
<dbReference type="Gene3D" id="3.20.20.190">
    <property type="entry name" value="Phosphatidylinositol (PI) phosphodiesterase"/>
    <property type="match status" value="1"/>
</dbReference>
<dbReference type="InterPro" id="IPR017946">
    <property type="entry name" value="PLC-like_Pdiesterase_TIM-brl"/>
</dbReference>
<dbReference type="GO" id="GO:0046475">
    <property type="term" value="P:glycerophospholipid catabolic process"/>
    <property type="evidence" value="ECO:0007669"/>
    <property type="project" value="TreeGrafter"/>
</dbReference>
<dbReference type="Pfam" id="PF00686">
    <property type="entry name" value="CBM_20"/>
    <property type="match status" value="1"/>
</dbReference>
<feature type="domain" description="CBM20" evidence="3">
    <location>
        <begin position="57"/>
        <end position="173"/>
    </location>
</feature>
<dbReference type="EMBL" id="LSRL02000273">
    <property type="protein sequence ID" value="TDG42036.1"/>
    <property type="molecule type" value="Genomic_DNA"/>
</dbReference>
<dbReference type="PROSITE" id="PS51704">
    <property type="entry name" value="GP_PDE"/>
    <property type="match status" value="1"/>
</dbReference>
<evidence type="ECO:0000313" key="6">
    <source>
        <dbReference type="Proteomes" id="UP000295192"/>
    </source>
</evidence>
<feature type="domain" description="GP-PDE" evidence="4">
    <location>
        <begin position="356"/>
        <end position="649"/>
    </location>
</feature>
<dbReference type="AlphaFoldDB" id="A0A484AZW5"/>
<dbReference type="InterPro" id="IPR013784">
    <property type="entry name" value="Carb-bd-like_fold"/>
</dbReference>
<evidence type="ECO:0008006" key="7">
    <source>
        <dbReference type="Google" id="ProtNLM"/>
    </source>
</evidence>
<feature type="signal peptide" evidence="2">
    <location>
        <begin position="1"/>
        <end position="25"/>
    </location>
</feature>